<sequence length="677" mass="75134">MAERVRQFSRAGFVGRAEYRRVFASALAGEPGAPQVLFVHGPGGIGKSALLRQLADDALERGHTVVWVDGEYVLTSTTTLAEAVAPVHTSTRPVLVVDGFEHCQALETWFRDQLLPTAPEDTVVVVAGRHRPEPRWTLGPGWRHLVRTIALAPLTVDEAGDLLTQRGVPGELHTTVNSFAAGHPLTLCLAAEETAATPATACDTPWEPSPQVVETLLARVIDRAPSAAHEYGLRVCGHVRHTTMGLLRTGLSEHDARVVFDWLTELPYVEVGRHGLICHELVREVLDSSFKWRDPLVYAEVNLRLWRHLLDGRSAVSDDAIDVAAKDLLYLSRYLTSSSNESLAFRGREALFESAYLPEMREDLLRLAREDRGEEHARLVAYWLDRQPEGFTVHHRAGDLTVVSFDVWLRLSPGTDELGGDPALAPVQEYLEHAGQVKPGEHVGVARFHVPALSSKHYVIEVTLHTGYQSIKSLHRDNSLVASFVPAPNATIVAPHLEAYDLVLYRKIPEVEDGSWGLFTRDWRETPLGHHLERAERKLRLAGMLGYAAQGAGQAPAISQEEFFTAVKQALRDWHDDEAIAVNRLIRVYGDVGALRAAVVTTVDALRRDPRSIKHLRAVQATHLDRDTSQRAAAARLGVPFSSYRRHLQAGIHEICDALWRRHEENGVQNNRNSSAD</sequence>
<evidence type="ECO:0000313" key="3">
    <source>
        <dbReference type="Proteomes" id="UP001597419"/>
    </source>
</evidence>
<protein>
    <submittedName>
        <fullName evidence="2">ATP-binding protein</fullName>
    </submittedName>
</protein>
<feature type="domain" description="Novel STAND NTPase 5" evidence="1">
    <location>
        <begin position="28"/>
        <end position="131"/>
    </location>
</feature>
<name>A0ABW5GRF6_9PSEU</name>
<dbReference type="InterPro" id="IPR027417">
    <property type="entry name" value="P-loop_NTPase"/>
</dbReference>
<organism evidence="2 3">
    <name type="scientific">Amycolatopsis samaneae</name>
    <dbReference type="NCBI Taxonomy" id="664691"/>
    <lineage>
        <taxon>Bacteria</taxon>
        <taxon>Bacillati</taxon>
        <taxon>Actinomycetota</taxon>
        <taxon>Actinomycetes</taxon>
        <taxon>Pseudonocardiales</taxon>
        <taxon>Pseudonocardiaceae</taxon>
        <taxon>Amycolatopsis</taxon>
    </lineage>
</organism>
<dbReference type="SUPFAM" id="SSF52540">
    <property type="entry name" value="P-loop containing nucleoside triphosphate hydrolases"/>
    <property type="match status" value="1"/>
</dbReference>
<evidence type="ECO:0000313" key="2">
    <source>
        <dbReference type="EMBL" id="MFD2463421.1"/>
    </source>
</evidence>
<dbReference type="GO" id="GO:0005524">
    <property type="term" value="F:ATP binding"/>
    <property type="evidence" value="ECO:0007669"/>
    <property type="project" value="UniProtKB-KW"/>
</dbReference>
<proteinExistence type="predicted"/>
<keyword evidence="3" id="KW-1185">Reference proteome</keyword>
<dbReference type="InterPro" id="IPR057574">
    <property type="entry name" value="nSTAND_NTPase5_dom"/>
</dbReference>
<dbReference type="EMBL" id="JBHUKU010000021">
    <property type="protein sequence ID" value="MFD2463421.1"/>
    <property type="molecule type" value="Genomic_DNA"/>
</dbReference>
<dbReference type="Gene3D" id="3.40.50.300">
    <property type="entry name" value="P-loop containing nucleotide triphosphate hydrolases"/>
    <property type="match status" value="1"/>
</dbReference>
<reference evidence="3" key="1">
    <citation type="journal article" date="2019" name="Int. J. Syst. Evol. Microbiol.">
        <title>The Global Catalogue of Microorganisms (GCM) 10K type strain sequencing project: providing services to taxonomists for standard genome sequencing and annotation.</title>
        <authorList>
            <consortium name="The Broad Institute Genomics Platform"/>
            <consortium name="The Broad Institute Genome Sequencing Center for Infectious Disease"/>
            <person name="Wu L."/>
            <person name="Ma J."/>
        </authorList>
    </citation>
    <scope>NUCLEOTIDE SEQUENCE [LARGE SCALE GENOMIC DNA]</scope>
    <source>
        <strain evidence="3">CGMCC 4.7643</strain>
    </source>
</reference>
<dbReference type="Pfam" id="PF25199">
    <property type="entry name" value="nSTAND_NTPase5"/>
    <property type="match status" value="1"/>
</dbReference>
<comment type="caution">
    <text evidence="2">The sequence shown here is derived from an EMBL/GenBank/DDBJ whole genome shotgun (WGS) entry which is preliminary data.</text>
</comment>
<dbReference type="Proteomes" id="UP001597419">
    <property type="component" value="Unassembled WGS sequence"/>
</dbReference>
<keyword evidence="2" id="KW-0547">Nucleotide-binding</keyword>
<keyword evidence="2" id="KW-0067">ATP-binding</keyword>
<dbReference type="RefSeq" id="WP_345400144.1">
    <property type="nucleotide sequence ID" value="NZ_BAABHG010000011.1"/>
</dbReference>
<accession>A0ABW5GRF6</accession>
<gene>
    <name evidence="2" type="ORF">ACFSYJ_32750</name>
</gene>
<evidence type="ECO:0000259" key="1">
    <source>
        <dbReference type="Pfam" id="PF25199"/>
    </source>
</evidence>